<reference evidence="5 6" key="1">
    <citation type="journal article" date="2016" name="Nat. Commun.">
        <title>Thousands of microbial genomes shed light on interconnected biogeochemical processes in an aquifer system.</title>
        <authorList>
            <person name="Anantharaman K."/>
            <person name="Brown C.T."/>
            <person name="Hug L.A."/>
            <person name="Sharon I."/>
            <person name="Castelle C.J."/>
            <person name="Probst A.J."/>
            <person name="Thomas B.C."/>
            <person name="Singh A."/>
            <person name="Wilkins M.J."/>
            <person name="Karaoz U."/>
            <person name="Brodie E.L."/>
            <person name="Williams K.H."/>
            <person name="Hubbard S.S."/>
            <person name="Banfield J.F."/>
        </authorList>
    </citation>
    <scope>NUCLEOTIDE SEQUENCE [LARGE SCALE GENOMIC DNA]</scope>
</reference>
<keyword evidence="2 5" id="KW-0689">Ribosomal protein</keyword>
<evidence type="ECO:0000313" key="6">
    <source>
        <dbReference type="Proteomes" id="UP000177707"/>
    </source>
</evidence>
<gene>
    <name evidence="5" type="ORF">A3A96_01565</name>
</gene>
<accession>A0A1G2TVL1</accession>
<protein>
    <recommendedName>
        <fullName evidence="4">Large ribosomal subunit protein bL33</fullName>
    </recommendedName>
</protein>
<organism evidence="5 6">
    <name type="scientific">Candidatus Zambryskibacteria bacterium RIFCSPLOWO2_01_FULL_39_39</name>
    <dbReference type="NCBI Taxonomy" id="1802758"/>
    <lineage>
        <taxon>Bacteria</taxon>
        <taxon>Candidatus Zambryskiibacteriota</taxon>
    </lineage>
</organism>
<sequence>MSQDQLIRLVNKGTGEVYWTRKNKRKVERKIELKKYSKKLRKRVVFKEAKK</sequence>
<proteinExistence type="inferred from homology"/>
<evidence type="ECO:0000256" key="4">
    <source>
        <dbReference type="ARBA" id="ARBA00035176"/>
    </source>
</evidence>
<dbReference type="InterPro" id="IPR001705">
    <property type="entry name" value="Ribosomal_bL33"/>
</dbReference>
<dbReference type="InterPro" id="IPR011332">
    <property type="entry name" value="Ribosomal_zn-bd"/>
</dbReference>
<dbReference type="GO" id="GO:0005840">
    <property type="term" value="C:ribosome"/>
    <property type="evidence" value="ECO:0007669"/>
    <property type="project" value="UniProtKB-KW"/>
</dbReference>
<dbReference type="GO" id="GO:1990904">
    <property type="term" value="C:ribonucleoprotein complex"/>
    <property type="evidence" value="ECO:0007669"/>
    <property type="project" value="UniProtKB-KW"/>
</dbReference>
<dbReference type="NCBIfam" id="TIGR01023">
    <property type="entry name" value="rpmG_bact"/>
    <property type="match status" value="1"/>
</dbReference>
<dbReference type="GO" id="GO:0006412">
    <property type="term" value="P:translation"/>
    <property type="evidence" value="ECO:0007669"/>
    <property type="project" value="InterPro"/>
</dbReference>
<dbReference type="SUPFAM" id="SSF57829">
    <property type="entry name" value="Zn-binding ribosomal proteins"/>
    <property type="match status" value="1"/>
</dbReference>
<dbReference type="EMBL" id="MHWB01000013">
    <property type="protein sequence ID" value="OHB01365.1"/>
    <property type="molecule type" value="Genomic_DNA"/>
</dbReference>
<dbReference type="GO" id="GO:0003735">
    <property type="term" value="F:structural constituent of ribosome"/>
    <property type="evidence" value="ECO:0007669"/>
    <property type="project" value="InterPro"/>
</dbReference>
<dbReference type="STRING" id="1802758.A3A96_01565"/>
<keyword evidence="3" id="KW-0687">Ribonucleoprotein</keyword>
<evidence type="ECO:0000313" key="5">
    <source>
        <dbReference type="EMBL" id="OHB01365.1"/>
    </source>
</evidence>
<dbReference type="InterPro" id="IPR038584">
    <property type="entry name" value="Ribosomal_bL33_sf"/>
</dbReference>
<comment type="similarity">
    <text evidence="1">Belongs to the bacterial ribosomal protein bL33 family.</text>
</comment>
<dbReference type="Pfam" id="PF00471">
    <property type="entry name" value="Ribosomal_L33"/>
    <property type="match status" value="1"/>
</dbReference>
<dbReference type="AlphaFoldDB" id="A0A1G2TVL1"/>
<comment type="caution">
    <text evidence="5">The sequence shown here is derived from an EMBL/GenBank/DDBJ whole genome shotgun (WGS) entry which is preliminary data.</text>
</comment>
<evidence type="ECO:0000256" key="1">
    <source>
        <dbReference type="ARBA" id="ARBA00007596"/>
    </source>
</evidence>
<evidence type="ECO:0000256" key="3">
    <source>
        <dbReference type="ARBA" id="ARBA00023274"/>
    </source>
</evidence>
<dbReference type="GO" id="GO:0005737">
    <property type="term" value="C:cytoplasm"/>
    <property type="evidence" value="ECO:0007669"/>
    <property type="project" value="UniProtKB-ARBA"/>
</dbReference>
<dbReference type="Proteomes" id="UP000177707">
    <property type="component" value="Unassembled WGS sequence"/>
</dbReference>
<name>A0A1G2TVL1_9BACT</name>
<evidence type="ECO:0000256" key="2">
    <source>
        <dbReference type="ARBA" id="ARBA00022980"/>
    </source>
</evidence>
<dbReference type="Gene3D" id="2.20.28.120">
    <property type="entry name" value="Ribosomal protein L33"/>
    <property type="match status" value="1"/>
</dbReference>